<evidence type="ECO:0000256" key="8">
    <source>
        <dbReference type="ARBA" id="ARBA00023054"/>
    </source>
</evidence>
<dbReference type="Gene3D" id="3.40.50.300">
    <property type="entry name" value="P-loop containing nucleotide triphosphate hydrolases"/>
    <property type="match status" value="1"/>
</dbReference>
<dbReference type="Pfam" id="PF23559">
    <property type="entry name" value="WHD_DRP"/>
    <property type="match status" value="1"/>
</dbReference>
<feature type="domain" description="NB-ARC" evidence="10">
    <location>
        <begin position="262"/>
        <end position="429"/>
    </location>
</feature>
<keyword evidence="5" id="KW-0547">Nucleotide-binding</keyword>
<dbReference type="InterPro" id="IPR038005">
    <property type="entry name" value="RX-like_CC"/>
</dbReference>
<comment type="similarity">
    <text evidence="2">Belongs to the disease resistance NB-LRR family.</text>
</comment>
<dbReference type="PANTHER" id="PTHR23155:SF1228">
    <property type="entry name" value="NB-ARC DOMAIN CONTAINING PROTEIN, EXPRESSED"/>
    <property type="match status" value="1"/>
</dbReference>
<reference evidence="12 13" key="1">
    <citation type="journal article" date="2021" name="BMC Genomics">
        <title>Datura genome reveals duplications of psychoactive alkaloid biosynthetic genes and high mutation rate following tissue culture.</title>
        <authorList>
            <person name="Rajewski A."/>
            <person name="Carter-House D."/>
            <person name="Stajich J."/>
            <person name="Litt A."/>
        </authorList>
    </citation>
    <scope>NUCLEOTIDE SEQUENCE [LARGE SCALE GENOMIC DNA]</scope>
    <source>
        <strain evidence="12">AR-01</strain>
    </source>
</reference>
<evidence type="ECO:0000256" key="6">
    <source>
        <dbReference type="ARBA" id="ARBA00022821"/>
    </source>
</evidence>
<protein>
    <submittedName>
        <fullName evidence="12">Uncharacterized protein</fullName>
    </submittedName>
</protein>
<keyword evidence="7" id="KW-0067">ATP-binding</keyword>
<dbReference type="InterPro" id="IPR044974">
    <property type="entry name" value="Disease_R_plants"/>
</dbReference>
<dbReference type="CDD" id="cd14798">
    <property type="entry name" value="RX-CC_like"/>
    <property type="match status" value="1"/>
</dbReference>
<evidence type="ECO:0000313" key="13">
    <source>
        <dbReference type="Proteomes" id="UP000823775"/>
    </source>
</evidence>
<evidence type="ECO:0000256" key="4">
    <source>
        <dbReference type="ARBA" id="ARBA00022737"/>
    </source>
</evidence>
<dbReference type="SUPFAM" id="SSF52540">
    <property type="entry name" value="P-loop containing nucleoside triphosphate hydrolases"/>
    <property type="match status" value="1"/>
</dbReference>
<evidence type="ECO:0000259" key="11">
    <source>
        <dbReference type="Pfam" id="PF23559"/>
    </source>
</evidence>
<name>A0ABS8UIQ4_DATST</name>
<keyword evidence="13" id="KW-1185">Reference proteome</keyword>
<dbReference type="Gene3D" id="1.10.10.10">
    <property type="entry name" value="Winged helix-like DNA-binding domain superfamily/Winged helix DNA-binding domain"/>
    <property type="match status" value="1"/>
</dbReference>
<gene>
    <name evidence="12" type="ORF">HAX54_016311</name>
</gene>
<keyword evidence="8" id="KW-0175">Coiled coil</keyword>
<dbReference type="Proteomes" id="UP000823775">
    <property type="component" value="Unassembled WGS sequence"/>
</dbReference>
<evidence type="ECO:0000259" key="10">
    <source>
        <dbReference type="Pfam" id="PF00931"/>
    </source>
</evidence>
<dbReference type="Pfam" id="PF00931">
    <property type="entry name" value="NB-ARC"/>
    <property type="match status" value="1"/>
</dbReference>
<dbReference type="InterPro" id="IPR027417">
    <property type="entry name" value="P-loop_NTPase"/>
</dbReference>
<feature type="domain" description="Disease resistance protein winged helix" evidence="11">
    <location>
        <begin position="513"/>
        <end position="582"/>
    </location>
</feature>
<evidence type="ECO:0000256" key="2">
    <source>
        <dbReference type="ARBA" id="ARBA00008894"/>
    </source>
</evidence>
<keyword evidence="3" id="KW-0433">Leucine-rich repeat</keyword>
<accession>A0ABS8UIQ4</accession>
<dbReference type="PANTHER" id="PTHR23155">
    <property type="entry name" value="DISEASE RESISTANCE PROTEIN RP"/>
    <property type="match status" value="1"/>
</dbReference>
<dbReference type="InterPro" id="IPR002182">
    <property type="entry name" value="NB-ARC"/>
</dbReference>
<dbReference type="PRINTS" id="PR00364">
    <property type="entry name" value="DISEASERSIST"/>
</dbReference>
<dbReference type="EMBL" id="JACEIK010002051">
    <property type="protein sequence ID" value="MCD9558736.1"/>
    <property type="molecule type" value="Genomic_DNA"/>
</dbReference>
<keyword evidence="4" id="KW-0677">Repeat</keyword>
<keyword evidence="9" id="KW-0472">Membrane</keyword>
<dbReference type="InterPro" id="IPR036388">
    <property type="entry name" value="WH-like_DNA-bd_sf"/>
</dbReference>
<comment type="subcellular location">
    <subcellularLocation>
        <location evidence="1">Membrane</location>
        <topology evidence="1">Peripheral membrane protein</topology>
    </subcellularLocation>
</comment>
<evidence type="ECO:0000256" key="7">
    <source>
        <dbReference type="ARBA" id="ARBA00022840"/>
    </source>
</evidence>
<evidence type="ECO:0000256" key="1">
    <source>
        <dbReference type="ARBA" id="ARBA00004170"/>
    </source>
</evidence>
<evidence type="ECO:0000256" key="3">
    <source>
        <dbReference type="ARBA" id="ARBA00022614"/>
    </source>
</evidence>
<evidence type="ECO:0000256" key="5">
    <source>
        <dbReference type="ARBA" id="ARBA00022741"/>
    </source>
</evidence>
<proteinExistence type="inferred from homology"/>
<comment type="caution">
    <text evidence="12">The sequence shown here is derived from an EMBL/GenBank/DDBJ whole genome shotgun (WGS) entry which is preliminary data.</text>
</comment>
<organism evidence="12 13">
    <name type="scientific">Datura stramonium</name>
    <name type="common">Jimsonweed</name>
    <name type="synonym">Common thornapple</name>
    <dbReference type="NCBI Taxonomy" id="4076"/>
    <lineage>
        <taxon>Eukaryota</taxon>
        <taxon>Viridiplantae</taxon>
        <taxon>Streptophyta</taxon>
        <taxon>Embryophyta</taxon>
        <taxon>Tracheophyta</taxon>
        <taxon>Spermatophyta</taxon>
        <taxon>Magnoliopsida</taxon>
        <taxon>eudicotyledons</taxon>
        <taxon>Gunneridae</taxon>
        <taxon>Pentapetalae</taxon>
        <taxon>asterids</taxon>
        <taxon>lamiids</taxon>
        <taxon>Solanales</taxon>
        <taxon>Solanaceae</taxon>
        <taxon>Solanoideae</taxon>
        <taxon>Datureae</taxon>
        <taxon>Datura</taxon>
    </lineage>
</organism>
<evidence type="ECO:0000256" key="9">
    <source>
        <dbReference type="ARBA" id="ARBA00023136"/>
    </source>
</evidence>
<evidence type="ECO:0000313" key="12">
    <source>
        <dbReference type="EMBL" id="MCD9558736.1"/>
    </source>
</evidence>
<sequence length="616" mass="70561">MKEIRCSSSNLIVPFSNLILNMHKELEFLKSFLMDPPESYVEQEKLKDISTCIGALTMETAIFCHRFDPDTLSEGLASELNSDLCRLLEKFQIVKEEIKEIYHEIPKPSRSVFPRTLRLGVIDLFLHYLDCLLIMSDDSVVLVKHEVETMKLDLVGLYSFLSDLGKKRTEDKLSQEIFTHIIQVAFEAENVIDSIISREKRLWYLMLYLIDVIEEIKIIKEQVTKIDRKVYDTINPQVGKTFTCANSLLSSATIDEVMVGFEDETERIIYQLIGGTKDLDISSIVGMPGQGKTTLAKKVYNKDLVAHHFDVHAWCCVSQEYNKAKLLYGIFRQVGNGDKPSEDDIADQLRKTLIGKRYIIVLDDVWKIAVFDDLVRSFPGGNNGSRILLTTRLDEVAENAKHCSDPHHLRLFTQEESLDLLRRKLFQNKTFPPELYSAGRQNSEKVSWASSCSCFGSWCRSRTDNKADLWREFTKNSISHIVSGEKHCTDIIELSYVHLPDHLKPRFLYFGAFLEDMKISVSKIIPLWIAEEFIQQTNGMSSEVVAQSYLEDLIASSLLIVSERRSNGGIKTFCVHDLLLDFCLSKAKELNLLQLVKQFNFFQFRAEPSKRSSRAG</sequence>
<dbReference type="InterPro" id="IPR058922">
    <property type="entry name" value="WHD_DRP"/>
</dbReference>
<keyword evidence="6" id="KW-0611">Plant defense</keyword>